<dbReference type="SMART" id="SM00320">
    <property type="entry name" value="WD40"/>
    <property type="match status" value="6"/>
</dbReference>
<feature type="repeat" description="WD" evidence="9">
    <location>
        <begin position="129"/>
        <end position="142"/>
    </location>
</feature>
<keyword evidence="4" id="KW-0053">Apoptosis</keyword>
<dbReference type="PANTHER" id="PTHR10971">
    <property type="entry name" value="MRNA EXPORT FACTOR AND BUB3"/>
    <property type="match status" value="1"/>
</dbReference>
<evidence type="ECO:0000313" key="11">
    <source>
        <dbReference type="Proteomes" id="UP000549394"/>
    </source>
</evidence>
<dbReference type="Gene3D" id="2.130.10.10">
    <property type="entry name" value="YVTN repeat-like/Quinoprotein amine dehydrogenase"/>
    <property type="match status" value="1"/>
</dbReference>
<evidence type="ECO:0000256" key="1">
    <source>
        <dbReference type="ARBA" id="ARBA00004496"/>
    </source>
</evidence>
<evidence type="ECO:0000313" key="10">
    <source>
        <dbReference type="EMBL" id="CAD5122151.1"/>
    </source>
</evidence>
<gene>
    <name evidence="10" type="ORF">DGYR_LOCUS9999</name>
</gene>
<dbReference type="Proteomes" id="UP000549394">
    <property type="component" value="Unassembled WGS sequence"/>
</dbReference>
<evidence type="ECO:0000256" key="5">
    <source>
        <dbReference type="ARBA" id="ARBA00022737"/>
    </source>
</evidence>
<evidence type="ECO:0000256" key="3">
    <source>
        <dbReference type="ARBA" id="ARBA00022574"/>
    </source>
</evidence>
<keyword evidence="2" id="KW-0963">Cytoplasm</keyword>
<dbReference type="FunFam" id="2.130.10.10:FF:000258">
    <property type="entry name" value="WD repeat-containing protein 92"/>
    <property type="match status" value="1"/>
</dbReference>
<dbReference type="Pfam" id="PF00400">
    <property type="entry name" value="WD40"/>
    <property type="match status" value="1"/>
</dbReference>
<dbReference type="InterPro" id="IPR036322">
    <property type="entry name" value="WD40_repeat_dom_sf"/>
</dbReference>
<dbReference type="SUPFAM" id="SSF50978">
    <property type="entry name" value="WD40 repeat-like"/>
    <property type="match status" value="1"/>
</dbReference>
<dbReference type="InterPro" id="IPR001680">
    <property type="entry name" value="WD40_rpt"/>
</dbReference>
<sequence>MEKPQILAHIQKSLNYTLFDCKWIPSSAKFVVLGNHARGTGALQVYEIAHGDAQLISEAEKPSAFKCGTFGASSLQQRYLATGNFDGAMQIWDLESTQVPIYSVKGHKEIVNCIDGVGGLGIGEGAPEIVTGSRDGSVKVWDPRQKDDPVATMAPGEGEERRDCWTVAFGHAYNPHDRCIAAGYDNGDIKLFDLRSMSVKWETNVKNGVCSVEFDRKDINMNKLVATCLESSIHVYDLRTQHPKRGFACVSEKSHKSTVWLGKHLPQNRDIFMTLGGSGSLHLWKYNYPGKRVQEDSEGVEEGVAGNLSLLQNTVMSTQPISGFDWSPDKCGLCVCTAFDQTLRVLIVTKLNRI</sequence>
<name>A0A7I8W0P7_9ANNE</name>
<dbReference type="GO" id="GO:0005737">
    <property type="term" value="C:cytoplasm"/>
    <property type="evidence" value="ECO:0007669"/>
    <property type="project" value="UniProtKB-SubCell"/>
</dbReference>
<evidence type="ECO:0000256" key="9">
    <source>
        <dbReference type="PROSITE-ProRule" id="PRU00221"/>
    </source>
</evidence>
<reference evidence="10 11" key="1">
    <citation type="submission" date="2020-08" db="EMBL/GenBank/DDBJ databases">
        <authorList>
            <person name="Hejnol A."/>
        </authorList>
    </citation>
    <scope>NUCLEOTIDE SEQUENCE [LARGE SCALE GENOMIC DNA]</scope>
</reference>
<dbReference type="GO" id="GO:0006915">
    <property type="term" value="P:apoptotic process"/>
    <property type="evidence" value="ECO:0007669"/>
    <property type="project" value="UniProtKB-KW"/>
</dbReference>
<dbReference type="InterPro" id="IPR015943">
    <property type="entry name" value="WD40/YVTN_repeat-like_dom_sf"/>
</dbReference>
<dbReference type="PROSITE" id="PS50082">
    <property type="entry name" value="WD_REPEATS_2"/>
    <property type="match status" value="2"/>
</dbReference>
<dbReference type="EMBL" id="CAJFCJ010000016">
    <property type="protein sequence ID" value="CAD5122151.1"/>
    <property type="molecule type" value="Genomic_DNA"/>
</dbReference>
<dbReference type="OrthoDB" id="10248252at2759"/>
<keyword evidence="5" id="KW-0677">Repeat</keyword>
<evidence type="ECO:0000256" key="8">
    <source>
        <dbReference type="ARBA" id="ARBA00041547"/>
    </source>
</evidence>
<keyword evidence="3 9" id="KW-0853">WD repeat</keyword>
<keyword evidence="11" id="KW-1185">Reference proteome</keyword>
<evidence type="ECO:0000256" key="2">
    <source>
        <dbReference type="ARBA" id="ARBA00022490"/>
    </source>
</evidence>
<comment type="subcellular location">
    <subcellularLocation>
        <location evidence="1">Cytoplasm</location>
    </subcellularLocation>
</comment>
<evidence type="ECO:0000256" key="4">
    <source>
        <dbReference type="ARBA" id="ARBA00022703"/>
    </source>
</evidence>
<evidence type="ECO:0000256" key="6">
    <source>
        <dbReference type="ARBA" id="ARBA00037430"/>
    </source>
</evidence>
<comment type="function">
    <text evidence="6">Key assembly factor specifically required for the stability of axonemal dynein heavy chains in cytoplasm.</text>
</comment>
<accession>A0A7I8W0P7</accession>
<proteinExistence type="predicted"/>
<protein>
    <recommendedName>
        <fullName evidence="7">Dynein axonemal assembly factor 10</fullName>
    </recommendedName>
    <alternativeName>
        <fullName evidence="8">WD repeat-containing protein 92</fullName>
    </alternativeName>
</protein>
<organism evidence="10 11">
    <name type="scientific">Dimorphilus gyrociliatus</name>
    <dbReference type="NCBI Taxonomy" id="2664684"/>
    <lineage>
        <taxon>Eukaryota</taxon>
        <taxon>Metazoa</taxon>
        <taxon>Spiralia</taxon>
        <taxon>Lophotrochozoa</taxon>
        <taxon>Annelida</taxon>
        <taxon>Polychaeta</taxon>
        <taxon>Polychaeta incertae sedis</taxon>
        <taxon>Dinophilidae</taxon>
        <taxon>Dimorphilus</taxon>
    </lineage>
</organism>
<feature type="repeat" description="WD" evidence="9">
    <location>
        <begin position="78"/>
        <end position="102"/>
    </location>
</feature>
<dbReference type="AlphaFoldDB" id="A0A7I8W0P7"/>
<comment type="caution">
    <text evidence="10">The sequence shown here is derived from an EMBL/GenBank/DDBJ whole genome shotgun (WGS) entry which is preliminary data.</text>
</comment>
<evidence type="ECO:0000256" key="7">
    <source>
        <dbReference type="ARBA" id="ARBA00039643"/>
    </source>
</evidence>